<evidence type="ECO:0000256" key="5">
    <source>
        <dbReference type="ARBA" id="ARBA00022723"/>
    </source>
</evidence>
<dbReference type="PANTHER" id="PTHR46986">
    <property type="entry name" value="ENDORIBONUCLEASE YBEY, CHLOROPLASTIC"/>
    <property type="match status" value="1"/>
</dbReference>
<keyword evidence="5 9" id="KW-0479">Metal-binding</keyword>
<reference evidence="10" key="1">
    <citation type="submission" date="2020-06" db="EMBL/GenBank/DDBJ databases">
        <title>Novel chitinolytic bacterium.</title>
        <authorList>
            <person name="Ungkulpasvich U."/>
            <person name="Kosugi A."/>
            <person name="Uke A."/>
        </authorList>
    </citation>
    <scope>NUCLEOTIDE SEQUENCE</scope>
    <source>
        <strain evidence="10">UUS1-1</strain>
    </source>
</reference>
<evidence type="ECO:0000313" key="10">
    <source>
        <dbReference type="EMBL" id="MBA2133050.1"/>
    </source>
</evidence>
<dbReference type="GO" id="GO:0006364">
    <property type="term" value="P:rRNA processing"/>
    <property type="evidence" value="ECO:0007669"/>
    <property type="project" value="UniProtKB-UniRule"/>
</dbReference>
<dbReference type="HAMAP" id="MF_00009">
    <property type="entry name" value="Endoribonucl_YbeY"/>
    <property type="match status" value="1"/>
</dbReference>
<dbReference type="GO" id="GO:0004222">
    <property type="term" value="F:metalloendopeptidase activity"/>
    <property type="evidence" value="ECO:0007669"/>
    <property type="project" value="InterPro"/>
</dbReference>
<keyword evidence="11" id="KW-1185">Reference proteome</keyword>
<keyword evidence="2 9" id="KW-0690">Ribosome biogenesis</keyword>
<dbReference type="EC" id="3.1.-.-" evidence="9"/>
<evidence type="ECO:0000256" key="4">
    <source>
        <dbReference type="ARBA" id="ARBA00022722"/>
    </source>
</evidence>
<comment type="subcellular location">
    <subcellularLocation>
        <location evidence="9">Cytoplasm</location>
    </subcellularLocation>
</comment>
<keyword evidence="7 9" id="KW-0378">Hydrolase</keyword>
<keyword evidence="3 9" id="KW-0698">rRNA processing</keyword>
<dbReference type="EMBL" id="JAAKDE010000010">
    <property type="protein sequence ID" value="MBA2133050.1"/>
    <property type="molecule type" value="Genomic_DNA"/>
</dbReference>
<protein>
    <recommendedName>
        <fullName evidence="9">Endoribonuclease YbeY</fullName>
        <ecNumber evidence="9">3.1.-.-</ecNumber>
    </recommendedName>
</protein>
<evidence type="ECO:0000256" key="9">
    <source>
        <dbReference type="HAMAP-Rule" id="MF_00009"/>
    </source>
</evidence>
<dbReference type="GO" id="GO:0004521">
    <property type="term" value="F:RNA endonuclease activity"/>
    <property type="evidence" value="ECO:0007669"/>
    <property type="project" value="UniProtKB-UniRule"/>
</dbReference>
<dbReference type="InterPro" id="IPR020549">
    <property type="entry name" value="YbeY_CS"/>
</dbReference>
<keyword evidence="4 9" id="KW-0540">Nuclease</keyword>
<keyword evidence="6 9" id="KW-0255">Endonuclease</keyword>
<proteinExistence type="inferred from homology"/>
<evidence type="ECO:0000256" key="1">
    <source>
        <dbReference type="ARBA" id="ARBA00010875"/>
    </source>
</evidence>
<dbReference type="GO" id="GO:0008270">
    <property type="term" value="F:zinc ion binding"/>
    <property type="evidence" value="ECO:0007669"/>
    <property type="project" value="UniProtKB-UniRule"/>
</dbReference>
<comment type="cofactor">
    <cofactor evidence="9">
        <name>Zn(2+)</name>
        <dbReference type="ChEBI" id="CHEBI:29105"/>
    </cofactor>
    <text evidence="9">Binds 1 zinc ion.</text>
</comment>
<dbReference type="SUPFAM" id="SSF55486">
    <property type="entry name" value="Metalloproteases ('zincins'), catalytic domain"/>
    <property type="match status" value="1"/>
</dbReference>
<dbReference type="GO" id="GO:0005737">
    <property type="term" value="C:cytoplasm"/>
    <property type="evidence" value="ECO:0007669"/>
    <property type="project" value="UniProtKB-SubCell"/>
</dbReference>
<dbReference type="InterPro" id="IPR002036">
    <property type="entry name" value="YbeY"/>
</dbReference>
<evidence type="ECO:0000256" key="6">
    <source>
        <dbReference type="ARBA" id="ARBA00022759"/>
    </source>
</evidence>
<feature type="binding site" evidence="9">
    <location>
        <position position="120"/>
    </location>
    <ligand>
        <name>Zn(2+)</name>
        <dbReference type="ChEBI" id="CHEBI:29105"/>
        <note>catalytic</note>
    </ligand>
</feature>
<gene>
    <name evidence="9 10" type="primary">ybeY</name>
    <name evidence="10" type="ORF">G5B42_05780</name>
</gene>
<dbReference type="InterPro" id="IPR023091">
    <property type="entry name" value="MetalPrtase_cat_dom_sf_prd"/>
</dbReference>
<comment type="function">
    <text evidence="9">Single strand-specific metallo-endoribonuclease involved in late-stage 70S ribosome quality control and in maturation of the 3' terminus of the 16S rRNA.</text>
</comment>
<dbReference type="PROSITE" id="PS01306">
    <property type="entry name" value="UPF0054"/>
    <property type="match status" value="1"/>
</dbReference>
<evidence type="ECO:0000256" key="8">
    <source>
        <dbReference type="ARBA" id="ARBA00022833"/>
    </source>
</evidence>
<sequence>MGVIINQEITEPKLNNETLEALAGVARQVLKAHGREEAEVGITLTDEETIQQLNREWRGVDAPTDVLSFALDEGEPMPPTGDDAFPELLGDVVICVPVALRQAAEYGHSSTREILYLAVHGLLHLLGYDHQTAEEQTRMRQAEEKFLTEAGWGRRDEE</sequence>
<name>A0A8J6HZY9_9FIRM</name>
<dbReference type="NCBIfam" id="TIGR00043">
    <property type="entry name" value="rRNA maturation RNase YbeY"/>
    <property type="match status" value="1"/>
</dbReference>
<keyword evidence="9" id="KW-0963">Cytoplasm</keyword>
<dbReference type="Proteomes" id="UP000657177">
    <property type="component" value="Unassembled WGS sequence"/>
</dbReference>
<evidence type="ECO:0000256" key="3">
    <source>
        <dbReference type="ARBA" id="ARBA00022552"/>
    </source>
</evidence>
<comment type="caution">
    <text evidence="10">The sequence shown here is derived from an EMBL/GenBank/DDBJ whole genome shotgun (WGS) entry which is preliminary data.</text>
</comment>
<dbReference type="PANTHER" id="PTHR46986:SF1">
    <property type="entry name" value="ENDORIBONUCLEASE YBEY, CHLOROPLASTIC"/>
    <property type="match status" value="1"/>
</dbReference>
<comment type="similarity">
    <text evidence="1 9">Belongs to the endoribonuclease YbeY family.</text>
</comment>
<feature type="binding site" evidence="9">
    <location>
        <position position="124"/>
    </location>
    <ligand>
        <name>Zn(2+)</name>
        <dbReference type="ChEBI" id="CHEBI:29105"/>
        <note>catalytic</note>
    </ligand>
</feature>
<dbReference type="RefSeq" id="WP_181339496.1">
    <property type="nucleotide sequence ID" value="NZ_JAAKDE010000010.1"/>
</dbReference>
<organism evidence="10 11">
    <name type="scientific">Capillibacterium thermochitinicola</name>
    <dbReference type="NCBI Taxonomy" id="2699427"/>
    <lineage>
        <taxon>Bacteria</taxon>
        <taxon>Bacillati</taxon>
        <taxon>Bacillota</taxon>
        <taxon>Capillibacterium</taxon>
    </lineage>
</organism>
<evidence type="ECO:0000313" key="11">
    <source>
        <dbReference type="Proteomes" id="UP000657177"/>
    </source>
</evidence>
<evidence type="ECO:0000256" key="7">
    <source>
        <dbReference type="ARBA" id="ARBA00022801"/>
    </source>
</evidence>
<evidence type="ECO:0000256" key="2">
    <source>
        <dbReference type="ARBA" id="ARBA00022517"/>
    </source>
</evidence>
<dbReference type="AlphaFoldDB" id="A0A8J6HZY9"/>
<dbReference type="Gene3D" id="3.40.390.30">
    <property type="entry name" value="Metalloproteases ('zincins'), catalytic domain"/>
    <property type="match status" value="1"/>
</dbReference>
<keyword evidence="8 9" id="KW-0862">Zinc</keyword>
<accession>A0A8J6HZY9</accession>
<dbReference type="Pfam" id="PF02130">
    <property type="entry name" value="YbeY"/>
    <property type="match status" value="1"/>
</dbReference>
<feature type="binding site" evidence="9">
    <location>
        <position position="130"/>
    </location>
    <ligand>
        <name>Zn(2+)</name>
        <dbReference type="ChEBI" id="CHEBI:29105"/>
        <note>catalytic</note>
    </ligand>
</feature>